<accession>A0A2H0KNJ0</accession>
<keyword evidence="1" id="KW-0472">Membrane</keyword>
<protein>
    <recommendedName>
        <fullName evidence="2">Purple acid phosphatase N-terminal domain-containing protein</fullName>
    </recommendedName>
</protein>
<dbReference type="InterPro" id="IPR015914">
    <property type="entry name" value="PAPs_N"/>
</dbReference>
<gene>
    <name evidence="3" type="ORF">COV86_01270</name>
</gene>
<evidence type="ECO:0000313" key="4">
    <source>
        <dbReference type="Proteomes" id="UP000229570"/>
    </source>
</evidence>
<keyword evidence="1" id="KW-1133">Transmembrane helix</keyword>
<reference evidence="3 4" key="1">
    <citation type="submission" date="2017-09" db="EMBL/GenBank/DDBJ databases">
        <title>Depth-based differentiation of microbial function through sediment-hosted aquifers and enrichment of novel symbionts in the deep terrestrial subsurface.</title>
        <authorList>
            <person name="Probst A.J."/>
            <person name="Ladd B."/>
            <person name="Jarett J.K."/>
            <person name="Geller-Mcgrath D.E."/>
            <person name="Sieber C.M."/>
            <person name="Emerson J.B."/>
            <person name="Anantharaman K."/>
            <person name="Thomas B.C."/>
            <person name="Malmstrom R."/>
            <person name="Stieglmeier M."/>
            <person name="Klingl A."/>
            <person name="Woyke T."/>
            <person name="Ryan C.M."/>
            <person name="Banfield J.F."/>
        </authorList>
    </citation>
    <scope>NUCLEOTIDE SEQUENCE [LARGE SCALE GENOMIC DNA]</scope>
    <source>
        <strain evidence="3">CG11_big_fil_rev_8_21_14_0_20_35_14</strain>
    </source>
</reference>
<proteinExistence type="predicted"/>
<comment type="caution">
    <text evidence="3">The sequence shown here is derived from an EMBL/GenBank/DDBJ whole genome shotgun (WGS) entry which is preliminary data.</text>
</comment>
<evidence type="ECO:0000256" key="1">
    <source>
        <dbReference type="SAM" id="Phobius"/>
    </source>
</evidence>
<dbReference type="Gene3D" id="3.30.420.430">
    <property type="match status" value="1"/>
</dbReference>
<feature type="transmembrane region" description="Helical" evidence="1">
    <location>
        <begin position="15"/>
        <end position="35"/>
    </location>
</feature>
<keyword evidence="1" id="KW-0812">Transmembrane</keyword>
<dbReference type="SUPFAM" id="SSF49363">
    <property type="entry name" value="Purple acid phosphatase, N-terminal domain"/>
    <property type="match status" value="1"/>
</dbReference>
<feature type="domain" description="Purple acid phosphatase N-terminal" evidence="2">
    <location>
        <begin position="53"/>
        <end position="129"/>
    </location>
</feature>
<dbReference type="EMBL" id="PCVL01000012">
    <property type="protein sequence ID" value="PIQ72808.1"/>
    <property type="molecule type" value="Genomic_DNA"/>
</dbReference>
<evidence type="ECO:0000259" key="2">
    <source>
        <dbReference type="Pfam" id="PF16656"/>
    </source>
</evidence>
<dbReference type="Pfam" id="PF16656">
    <property type="entry name" value="Pur_ac_phosph_N"/>
    <property type="match status" value="1"/>
</dbReference>
<dbReference type="Gene3D" id="2.60.40.380">
    <property type="entry name" value="Purple acid phosphatase-like, N-terminal"/>
    <property type="match status" value="1"/>
</dbReference>
<dbReference type="GO" id="GO:0003993">
    <property type="term" value="F:acid phosphatase activity"/>
    <property type="evidence" value="ECO:0007669"/>
    <property type="project" value="InterPro"/>
</dbReference>
<name>A0A2H0KNJ0_9BACT</name>
<sequence length="428" mass="46913">MIYSNLFTGESNKKIPTLLGISLIVFIVVFFFGLMNKSALPSRASKINIKRTEVTNLSPIQVTIYWQTDSKETGWIVYGEKKDELTGIVFDDRDVSEKKGVYQNHYVTIRNLKPGNHYYYAVISRNQKIIKPDGSFFEFATPKNSSAKTKIDPATGKVLEANLNPLINVIVLLYVDENTVPLSTVTKDSGEWLIPLNSFYDKSTLDEKSFSGGERARVEIISENSGISTITSKLSDLALNAETVIIGKNYNFIETNDVLSASTGFKNSSDIDVDIIYPQERSLIPGRKPLIKGISLPGIEILITINSPKTYSAKITSDKNGNWSYLIPDDLNLGQHTITIKTKDRQGKEIIISRNFTIVANEGPEGKVLGTASGEPTITSNPSSSPTVYVYPTLTPTAAPPVSGFFNLSPIIGGLSLIILGGGILLVF</sequence>
<evidence type="ECO:0000313" key="3">
    <source>
        <dbReference type="EMBL" id="PIQ72808.1"/>
    </source>
</evidence>
<dbReference type="AlphaFoldDB" id="A0A2H0KNJ0"/>
<dbReference type="Proteomes" id="UP000229570">
    <property type="component" value="Unassembled WGS sequence"/>
</dbReference>
<organism evidence="3 4">
    <name type="scientific">Candidatus Roizmanbacteria bacterium CG11_big_fil_rev_8_21_14_0_20_35_14</name>
    <dbReference type="NCBI Taxonomy" id="1974855"/>
    <lineage>
        <taxon>Bacteria</taxon>
        <taxon>Candidatus Roizmaniibacteriota</taxon>
    </lineage>
</organism>
<dbReference type="InterPro" id="IPR008963">
    <property type="entry name" value="Purple_acid_Pase-like_N"/>
</dbReference>
<dbReference type="GO" id="GO:0046872">
    <property type="term" value="F:metal ion binding"/>
    <property type="evidence" value="ECO:0007669"/>
    <property type="project" value="InterPro"/>
</dbReference>
<feature type="transmembrane region" description="Helical" evidence="1">
    <location>
        <begin position="405"/>
        <end position="427"/>
    </location>
</feature>